<name>A0A1M6QKU1_9FLAO</name>
<evidence type="ECO:0000313" key="3">
    <source>
        <dbReference type="Proteomes" id="UP000184364"/>
    </source>
</evidence>
<feature type="transmembrane region" description="Helical" evidence="1">
    <location>
        <begin position="26"/>
        <end position="44"/>
    </location>
</feature>
<dbReference type="STRING" id="1302687.SAMN05444267_10028"/>
<keyword evidence="3" id="KW-1185">Reference proteome</keyword>
<gene>
    <name evidence="2" type="ORF">SAMN05444267_10028</name>
</gene>
<keyword evidence="1" id="KW-1133">Transmembrane helix</keyword>
<evidence type="ECO:0000313" key="2">
    <source>
        <dbReference type="EMBL" id="SHK20785.1"/>
    </source>
</evidence>
<reference evidence="3" key="1">
    <citation type="submission" date="2016-11" db="EMBL/GenBank/DDBJ databases">
        <authorList>
            <person name="Varghese N."/>
            <person name="Submissions S."/>
        </authorList>
    </citation>
    <scope>NUCLEOTIDE SEQUENCE [LARGE SCALE GENOMIC DNA]</scope>
    <source>
        <strain evidence="3">DSM 26899</strain>
    </source>
</reference>
<dbReference type="AlphaFoldDB" id="A0A1M6QKU1"/>
<evidence type="ECO:0008006" key="4">
    <source>
        <dbReference type="Google" id="ProtNLM"/>
    </source>
</evidence>
<organism evidence="2 3">
    <name type="scientific">Chryseobacterium polytrichastri</name>
    <dbReference type="NCBI Taxonomy" id="1302687"/>
    <lineage>
        <taxon>Bacteria</taxon>
        <taxon>Pseudomonadati</taxon>
        <taxon>Bacteroidota</taxon>
        <taxon>Flavobacteriia</taxon>
        <taxon>Flavobacteriales</taxon>
        <taxon>Weeksellaceae</taxon>
        <taxon>Chryseobacterium group</taxon>
        <taxon>Chryseobacterium</taxon>
    </lineage>
</organism>
<accession>A0A1M6QKU1</accession>
<dbReference type="Proteomes" id="UP000184364">
    <property type="component" value="Unassembled WGS sequence"/>
</dbReference>
<evidence type="ECO:0000256" key="1">
    <source>
        <dbReference type="SAM" id="Phobius"/>
    </source>
</evidence>
<keyword evidence="1" id="KW-0472">Membrane</keyword>
<dbReference type="EMBL" id="FRAV01000002">
    <property type="protein sequence ID" value="SHK20785.1"/>
    <property type="molecule type" value="Genomic_DNA"/>
</dbReference>
<dbReference type="RefSeq" id="WP_073290191.1">
    <property type="nucleotide sequence ID" value="NZ_FRAV01000002.1"/>
</dbReference>
<sequence length="86" mass="9757">MNPENFTELNDQELLQKAKKLKNNKIIDATIIGFTLGAVVYGAIKHGFGFFTFFPLVLPFFIVRNSANNKLLEKAIQKELQSRNLS</sequence>
<keyword evidence="1" id="KW-0812">Transmembrane</keyword>
<protein>
    <recommendedName>
        <fullName evidence="4">FUSC family protein</fullName>
    </recommendedName>
</protein>
<proteinExistence type="predicted"/>
<feature type="transmembrane region" description="Helical" evidence="1">
    <location>
        <begin position="50"/>
        <end position="67"/>
    </location>
</feature>